<feature type="domain" description="HTH hxlR-type" evidence="4">
    <location>
        <begin position="8"/>
        <end position="107"/>
    </location>
</feature>
<organism evidence="5 6">
    <name type="scientific">Nocardiopsis sediminis</name>
    <dbReference type="NCBI Taxonomy" id="1778267"/>
    <lineage>
        <taxon>Bacteria</taxon>
        <taxon>Bacillati</taxon>
        <taxon>Actinomycetota</taxon>
        <taxon>Actinomycetes</taxon>
        <taxon>Streptosporangiales</taxon>
        <taxon>Nocardiopsidaceae</taxon>
        <taxon>Nocardiopsis</taxon>
    </lineage>
</organism>
<gene>
    <name evidence="5" type="ORF">ACFOVU_12130</name>
</gene>
<dbReference type="Gene3D" id="1.10.10.10">
    <property type="entry name" value="Winged helix-like DNA-binding domain superfamily/Winged helix DNA-binding domain"/>
    <property type="match status" value="1"/>
</dbReference>
<proteinExistence type="predicted"/>
<dbReference type="SUPFAM" id="SSF46785">
    <property type="entry name" value="Winged helix' DNA-binding domain"/>
    <property type="match status" value="1"/>
</dbReference>
<comment type="caution">
    <text evidence="5">The sequence shown here is derived from an EMBL/GenBank/DDBJ whole genome shotgun (WGS) entry which is preliminary data.</text>
</comment>
<keyword evidence="6" id="KW-1185">Reference proteome</keyword>
<name>A0ABV8FKL3_9ACTN</name>
<protein>
    <submittedName>
        <fullName evidence="5">Winged helix-turn-helix transcriptional regulator</fullName>
    </submittedName>
</protein>
<dbReference type="InterPro" id="IPR036388">
    <property type="entry name" value="WH-like_DNA-bd_sf"/>
</dbReference>
<dbReference type="PANTHER" id="PTHR33204">
    <property type="entry name" value="TRANSCRIPTIONAL REGULATOR, MARR FAMILY"/>
    <property type="match status" value="1"/>
</dbReference>
<dbReference type="InterPro" id="IPR002577">
    <property type="entry name" value="HTH_HxlR"/>
</dbReference>
<dbReference type="RefSeq" id="WP_378532940.1">
    <property type="nucleotide sequence ID" value="NZ_JBHSBH010000008.1"/>
</dbReference>
<evidence type="ECO:0000313" key="6">
    <source>
        <dbReference type="Proteomes" id="UP001595847"/>
    </source>
</evidence>
<evidence type="ECO:0000259" key="4">
    <source>
        <dbReference type="PROSITE" id="PS51118"/>
    </source>
</evidence>
<dbReference type="PANTHER" id="PTHR33204:SF37">
    <property type="entry name" value="HTH-TYPE TRANSCRIPTIONAL REGULATOR YODB"/>
    <property type="match status" value="1"/>
</dbReference>
<dbReference type="PROSITE" id="PS51118">
    <property type="entry name" value="HTH_HXLR"/>
    <property type="match status" value="1"/>
</dbReference>
<dbReference type="EMBL" id="JBHSBH010000008">
    <property type="protein sequence ID" value="MFC3996667.1"/>
    <property type="molecule type" value="Genomic_DNA"/>
</dbReference>
<reference evidence="6" key="1">
    <citation type="journal article" date="2019" name="Int. J. Syst. Evol. Microbiol.">
        <title>The Global Catalogue of Microorganisms (GCM) 10K type strain sequencing project: providing services to taxonomists for standard genome sequencing and annotation.</title>
        <authorList>
            <consortium name="The Broad Institute Genomics Platform"/>
            <consortium name="The Broad Institute Genome Sequencing Center for Infectious Disease"/>
            <person name="Wu L."/>
            <person name="Ma J."/>
        </authorList>
    </citation>
    <scope>NUCLEOTIDE SEQUENCE [LARGE SCALE GENOMIC DNA]</scope>
    <source>
        <strain evidence="6">TBRC 1826</strain>
    </source>
</reference>
<dbReference type="Proteomes" id="UP001595847">
    <property type="component" value="Unassembled WGS sequence"/>
</dbReference>
<keyword evidence="2" id="KW-0238">DNA-binding</keyword>
<accession>A0ABV8FKL3</accession>
<evidence type="ECO:0000256" key="2">
    <source>
        <dbReference type="ARBA" id="ARBA00023125"/>
    </source>
</evidence>
<keyword evidence="3" id="KW-0804">Transcription</keyword>
<sequence>MEDLSPYCPRYSHAAAFLGRRWMFAVVRALMAGSHRYTDIRAGVPGVTDRILTERLRDLEAEGIVRRDVRSTSPVRVEYRLTDKGRAMTVVVTALQDWADAWVDLPCAEPGPARPASGAAARG</sequence>
<evidence type="ECO:0000313" key="5">
    <source>
        <dbReference type="EMBL" id="MFC3996667.1"/>
    </source>
</evidence>
<evidence type="ECO:0000256" key="3">
    <source>
        <dbReference type="ARBA" id="ARBA00023163"/>
    </source>
</evidence>
<dbReference type="InterPro" id="IPR036390">
    <property type="entry name" value="WH_DNA-bd_sf"/>
</dbReference>
<keyword evidence="1" id="KW-0805">Transcription regulation</keyword>
<dbReference type="Pfam" id="PF01638">
    <property type="entry name" value="HxlR"/>
    <property type="match status" value="1"/>
</dbReference>
<evidence type="ECO:0000256" key="1">
    <source>
        <dbReference type="ARBA" id="ARBA00023015"/>
    </source>
</evidence>